<protein>
    <recommendedName>
        <fullName evidence="2">RNase NYN domain-containing protein</fullName>
    </recommendedName>
</protein>
<keyword evidence="4" id="KW-1185">Reference proteome</keyword>
<dbReference type="RefSeq" id="WP_137194948.1">
    <property type="nucleotide sequence ID" value="NZ_CP039965.1"/>
</dbReference>
<dbReference type="Pfam" id="PF11977">
    <property type="entry name" value="RNase_Zc3h12a"/>
    <property type="match status" value="1"/>
</dbReference>
<keyword evidence="1" id="KW-0812">Transmembrane</keyword>
<keyword evidence="1" id="KW-1133">Transmembrane helix</keyword>
<reference evidence="3 4" key="1">
    <citation type="submission" date="2019-05" db="EMBL/GenBank/DDBJ databases">
        <title>Pseudorhodobacter turbinis sp. nov., isolated from the gut of the Korean turban shell.</title>
        <authorList>
            <person name="Jeong Y.-S."/>
            <person name="Kang W.-R."/>
            <person name="Bae J.-W."/>
        </authorList>
    </citation>
    <scope>NUCLEOTIDE SEQUENCE [LARGE SCALE GENOMIC DNA]</scope>
    <source>
        <strain evidence="3 4">S12M18</strain>
        <plasmid evidence="3 4">unnamed1</plasmid>
    </source>
</reference>
<evidence type="ECO:0000256" key="1">
    <source>
        <dbReference type="SAM" id="Phobius"/>
    </source>
</evidence>
<dbReference type="Gene3D" id="3.40.50.11980">
    <property type="match status" value="1"/>
</dbReference>
<dbReference type="KEGG" id="pseb:EOK75_15330"/>
<dbReference type="Proteomes" id="UP000298631">
    <property type="component" value="Plasmid unnamed1"/>
</dbReference>
<dbReference type="InterPro" id="IPR021869">
    <property type="entry name" value="RNase_Zc3h12_NYN"/>
</dbReference>
<evidence type="ECO:0000259" key="2">
    <source>
        <dbReference type="Pfam" id="PF11977"/>
    </source>
</evidence>
<feature type="domain" description="RNase NYN" evidence="2">
    <location>
        <begin position="54"/>
        <end position="159"/>
    </location>
</feature>
<dbReference type="AlphaFoldDB" id="A0A4P8EJU8"/>
<evidence type="ECO:0000313" key="3">
    <source>
        <dbReference type="EMBL" id="QCO57143.1"/>
    </source>
</evidence>
<keyword evidence="1" id="KW-0472">Membrane</keyword>
<feature type="transmembrane region" description="Helical" evidence="1">
    <location>
        <begin position="24"/>
        <end position="43"/>
    </location>
</feature>
<geneLocation type="plasmid" evidence="3 4">
    <name>unnamed1</name>
</geneLocation>
<accession>A0A4P8EJU8</accession>
<organism evidence="3 4">
    <name type="scientific">Pseudorhodobacter turbinis</name>
    <dbReference type="NCBI Taxonomy" id="2500533"/>
    <lineage>
        <taxon>Bacteria</taxon>
        <taxon>Pseudomonadati</taxon>
        <taxon>Pseudomonadota</taxon>
        <taxon>Alphaproteobacteria</taxon>
        <taxon>Rhodobacterales</taxon>
        <taxon>Paracoccaceae</taxon>
        <taxon>Pseudorhodobacter</taxon>
    </lineage>
</organism>
<dbReference type="OrthoDB" id="5196680at2"/>
<gene>
    <name evidence="3" type="ORF">EOK75_15330</name>
</gene>
<keyword evidence="3" id="KW-0614">Plasmid</keyword>
<name>A0A4P8EJU8_9RHOB</name>
<proteinExistence type="predicted"/>
<dbReference type="EMBL" id="CP039965">
    <property type="protein sequence ID" value="QCO57143.1"/>
    <property type="molecule type" value="Genomic_DNA"/>
</dbReference>
<sequence length="195" mass="21649">MIVPFILFVFSVLAMAVTWGLPDFFLLAVLSAVASVVLLLLAWRKRLGQAHKWAIIDGSNVMYWQGGAPKIEAVQEVVQDLIKRGYAPAVMFDANAGYLLADRYMHDEVLARQLSLPASRVFVVPKGVQADSFILTAAREKGARVVSNDRFRDWVDDFPEVALPDLLIKGNFRSGALWLDLPQDIRKKPRAAAGL</sequence>
<evidence type="ECO:0000313" key="4">
    <source>
        <dbReference type="Proteomes" id="UP000298631"/>
    </source>
</evidence>